<keyword evidence="2" id="KW-1185">Reference proteome</keyword>
<comment type="caution">
    <text evidence="1">The sequence shown here is derived from an EMBL/GenBank/DDBJ whole genome shotgun (WGS) entry which is preliminary data.</text>
</comment>
<name>A0AAV4X5R6_9ARAC</name>
<dbReference type="AlphaFoldDB" id="A0AAV4X5R6"/>
<protein>
    <recommendedName>
        <fullName evidence="3">Maturase K</fullName>
    </recommendedName>
</protein>
<sequence>MGVKIVIPVNSSDVIENTFPNAHPPYCIEEYIWDLLILMEQYLSEHCRSLTQEVKRIRLKWYSVLQIGNLLRLGMKTKNILFN</sequence>
<dbReference type="Proteomes" id="UP001054837">
    <property type="component" value="Unassembled WGS sequence"/>
</dbReference>
<organism evidence="1 2">
    <name type="scientific">Caerostris darwini</name>
    <dbReference type="NCBI Taxonomy" id="1538125"/>
    <lineage>
        <taxon>Eukaryota</taxon>
        <taxon>Metazoa</taxon>
        <taxon>Ecdysozoa</taxon>
        <taxon>Arthropoda</taxon>
        <taxon>Chelicerata</taxon>
        <taxon>Arachnida</taxon>
        <taxon>Araneae</taxon>
        <taxon>Araneomorphae</taxon>
        <taxon>Entelegynae</taxon>
        <taxon>Araneoidea</taxon>
        <taxon>Araneidae</taxon>
        <taxon>Caerostris</taxon>
    </lineage>
</organism>
<gene>
    <name evidence="1" type="ORF">CDAR_59631</name>
</gene>
<dbReference type="EMBL" id="BPLQ01015594">
    <property type="protein sequence ID" value="GIY89325.1"/>
    <property type="molecule type" value="Genomic_DNA"/>
</dbReference>
<evidence type="ECO:0008006" key="3">
    <source>
        <dbReference type="Google" id="ProtNLM"/>
    </source>
</evidence>
<evidence type="ECO:0000313" key="2">
    <source>
        <dbReference type="Proteomes" id="UP001054837"/>
    </source>
</evidence>
<accession>A0AAV4X5R6</accession>
<evidence type="ECO:0000313" key="1">
    <source>
        <dbReference type="EMBL" id="GIY89325.1"/>
    </source>
</evidence>
<reference evidence="1 2" key="1">
    <citation type="submission" date="2021-06" db="EMBL/GenBank/DDBJ databases">
        <title>Caerostris darwini draft genome.</title>
        <authorList>
            <person name="Kono N."/>
            <person name="Arakawa K."/>
        </authorList>
    </citation>
    <scope>NUCLEOTIDE SEQUENCE [LARGE SCALE GENOMIC DNA]</scope>
</reference>
<proteinExistence type="predicted"/>